<comment type="caution">
    <text evidence="1">The sequence shown here is derived from an EMBL/GenBank/DDBJ whole genome shotgun (WGS) entry which is preliminary data.</text>
</comment>
<gene>
    <name evidence="1" type="ORF">GCM10010507_23110</name>
</gene>
<sequence length="67" mass="7641">MIPHGFLSTVGKEVALLKCPLLIFREQSGVSEDAPQKHMIDRPLKRQRVRPFLRTEKRADELDTGAL</sequence>
<name>A0A918TLA6_STRCJ</name>
<dbReference type="EMBL" id="BMVB01000006">
    <property type="protein sequence ID" value="GHC47050.1"/>
    <property type="molecule type" value="Genomic_DNA"/>
</dbReference>
<accession>A0A918TLA6</accession>
<reference evidence="1" key="2">
    <citation type="submission" date="2020-09" db="EMBL/GenBank/DDBJ databases">
        <authorList>
            <person name="Sun Q."/>
            <person name="Ohkuma M."/>
        </authorList>
    </citation>
    <scope>NUCLEOTIDE SEQUENCE</scope>
    <source>
        <strain evidence="1">JCM 4633</strain>
    </source>
</reference>
<protein>
    <submittedName>
        <fullName evidence="1">Uncharacterized protein</fullName>
    </submittedName>
</protein>
<organism evidence="1 2">
    <name type="scientific">Streptomyces cinnamoneus</name>
    <name type="common">Streptoverticillium cinnamoneum</name>
    <dbReference type="NCBI Taxonomy" id="53446"/>
    <lineage>
        <taxon>Bacteria</taxon>
        <taxon>Bacillati</taxon>
        <taxon>Actinomycetota</taxon>
        <taxon>Actinomycetes</taxon>
        <taxon>Kitasatosporales</taxon>
        <taxon>Streptomycetaceae</taxon>
        <taxon>Streptomyces</taxon>
        <taxon>Streptomyces cinnamoneus group</taxon>
    </lineage>
</organism>
<reference evidence="1" key="1">
    <citation type="journal article" date="2014" name="Int. J. Syst. Evol. Microbiol.">
        <title>Complete genome sequence of Corynebacterium casei LMG S-19264T (=DSM 44701T), isolated from a smear-ripened cheese.</title>
        <authorList>
            <consortium name="US DOE Joint Genome Institute (JGI-PGF)"/>
            <person name="Walter F."/>
            <person name="Albersmeier A."/>
            <person name="Kalinowski J."/>
            <person name="Ruckert C."/>
        </authorList>
    </citation>
    <scope>NUCLEOTIDE SEQUENCE</scope>
    <source>
        <strain evidence="1">JCM 4633</strain>
    </source>
</reference>
<dbReference type="Proteomes" id="UP000646244">
    <property type="component" value="Unassembled WGS sequence"/>
</dbReference>
<proteinExistence type="predicted"/>
<evidence type="ECO:0000313" key="2">
    <source>
        <dbReference type="Proteomes" id="UP000646244"/>
    </source>
</evidence>
<evidence type="ECO:0000313" key="1">
    <source>
        <dbReference type="EMBL" id="GHC47050.1"/>
    </source>
</evidence>
<dbReference type="AlphaFoldDB" id="A0A918TLA6"/>